<organism evidence="1 2">
    <name type="scientific">Tepidibacter hydrothermalis</name>
    <dbReference type="NCBI Taxonomy" id="3036126"/>
    <lineage>
        <taxon>Bacteria</taxon>
        <taxon>Bacillati</taxon>
        <taxon>Bacillota</taxon>
        <taxon>Clostridia</taxon>
        <taxon>Peptostreptococcales</taxon>
        <taxon>Peptostreptococcaceae</taxon>
        <taxon>Tepidibacter</taxon>
    </lineage>
</organism>
<dbReference type="EMBL" id="CP120733">
    <property type="protein sequence ID" value="WFD11996.1"/>
    <property type="molecule type" value="Genomic_DNA"/>
</dbReference>
<evidence type="ECO:0000313" key="1">
    <source>
        <dbReference type="EMBL" id="WFD11996.1"/>
    </source>
</evidence>
<dbReference type="Proteomes" id="UP001222800">
    <property type="component" value="Chromosome"/>
</dbReference>
<evidence type="ECO:0000313" key="2">
    <source>
        <dbReference type="Proteomes" id="UP001222800"/>
    </source>
</evidence>
<keyword evidence="2" id="KW-1185">Reference proteome</keyword>
<name>A0ABY8EGD4_9FIRM</name>
<reference evidence="1 2" key="1">
    <citation type="submission" date="2023-03" db="EMBL/GenBank/DDBJ databases">
        <title>Complete genome sequence of Tepidibacter sp. SWIR-1, isolated from a deep-sea hydrothermal vent.</title>
        <authorList>
            <person name="Li X."/>
        </authorList>
    </citation>
    <scope>NUCLEOTIDE SEQUENCE [LARGE SCALE GENOMIC DNA]</scope>
    <source>
        <strain evidence="1 2">SWIR-1</strain>
    </source>
</reference>
<gene>
    <name evidence="1" type="ORF">P4S50_07935</name>
</gene>
<accession>A0ABY8EGD4</accession>
<sequence>MSSIGKIRVLLETMRGVAHYLTDEEISEIGVVLLKAMSRMEKEQEVNR</sequence>
<protein>
    <submittedName>
        <fullName evidence="1">Uncharacterized protein</fullName>
    </submittedName>
</protein>
<proteinExistence type="predicted"/>
<dbReference type="RefSeq" id="WP_277734239.1">
    <property type="nucleotide sequence ID" value="NZ_CP120733.1"/>
</dbReference>